<evidence type="ECO:0000256" key="1">
    <source>
        <dbReference type="ARBA" id="ARBA00004365"/>
    </source>
</evidence>
<dbReference type="Pfam" id="PF21158">
    <property type="entry name" value="flgK_1st_1"/>
    <property type="match status" value="1"/>
</dbReference>
<evidence type="ECO:0000259" key="8">
    <source>
        <dbReference type="Pfam" id="PF00460"/>
    </source>
</evidence>
<evidence type="ECO:0000313" key="12">
    <source>
        <dbReference type="EMBL" id="QDC44322.1"/>
    </source>
</evidence>
<evidence type="ECO:0000313" key="13">
    <source>
        <dbReference type="Proteomes" id="UP000311008"/>
    </source>
</evidence>
<dbReference type="Pfam" id="PF00460">
    <property type="entry name" value="Flg_bb_rod"/>
    <property type="match status" value="1"/>
</dbReference>
<dbReference type="EMBL" id="CP040946">
    <property type="protein sequence ID" value="QDC44322.1"/>
    <property type="molecule type" value="Genomic_DNA"/>
</dbReference>
<dbReference type="InterPro" id="IPR049119">
    <property type="entry name" value="FlgK_D2-like"/>
</dbReference>
<comment type="subcellular location">
    <subcellularLocation>
        <location evidence="1 7">Bacterial flagellum</location>
    </subcellularLocation>
    <subcellularLocation>
        <location evidence="2 7">Secreted</location>
    </subcellularLocation>
</comment>
<dbReference type="KEGG" id="mmec:FIU01_07155"/>
<dbReference type="InterPro" id="IPR002371">
    <property type="entry name" value="FlgK"/>
</dbReference>
<dbReference type="Pfam" id="PF06429">
    <property type="entry name" value="Flg_bbr_C"/>
    <property type="match status" value="1"/>
</dbReference>
<dbReference type="GO" id="GO:0009424">
    <property type="term" value="C:bacterial-type flagellum hook"/>
    <property type="evidence" value="ECO:0007669"/>
    <property type="project" value="UniProtKB-UniRule"/>
</dbReference>
<keyword evidence="12" id="KW-0282">Flagellum</keyword>
<keyword evidence="12" id="KW-0966">Cell projection</keyword>
<gene>
    <name evidence="7 12" type="primary">flgK</name>
    <name evidence="12" type="ORF">FIU01_07155</name>
</gene>
<feature type="domain" description="Flagellar basal body rod protein N-terminal" evidence="8">
    <location>
        <begin position="7"/>
        <end position="34"/>
    </location>
</feature>
<accession>A0A5B8CSN2</accession>
<dbReference type="GO" id="GO:0005576">
    <property type="term" value="C:extracellular region"/>
    <property type="evidence" value="ECO:0007669"/>
    <property type="project" value="UniProtKB-SubCell"/>
</dbReference>
<evidence type="ECO:0000259" key="9">
    <source>
        <dbReference type="Pfam" id="PF06429"/>
    </source>
</evidence>
<evidence type="ECO:0000259" key="11">
    <source>
        <dbReference type="Pfam" id="PF22638"/>
    </source>
</evidence>
<name>A0A5B8CSN2_9PROT</name>
<reference evidence="13" key="1">
    <citation type="journal article" date="2019" name="ISME J.">
        <title>Evolution in action: habitat transition from sediment to the pelagial leads to genome streamlining in Methylophilaceae.</title>
        <authorList>
            <person name="Salcher M."/>
            <person name="Schaefle D."/>
            <person name="Kaspar M."/>
            <person name="Neuenschwander S.M."/>
            <person name="Ghai R."/>
        </authorList>
    </citation>
    <scope>NUCLEOTIDE SEQUENCE [LARGE SCALE GENOMIC DNA]</scope>
    <source>
        <strain evidence="13">MMS-M-51</strain>
    </source>
</reference>
<dbReference type="RefSeq" id="WP_140003653.1">
    <property type="nucleotide sequence ID" value="NZ_CP040946.1"/>
</dbReference>
<evidence type="ECO:0000256" key="5">
    <source>
        <dbReference type="ARBA" id="ARBA00022525"/>
    </source>
</evidence>
<keyword evidence="12" id="KW-0969">Cilium</keyword>
<dbReference type="AlphaFoldDB" id="A0A5B8CSN2"/>
<feature type="domain" description="Flagellar basal-body/hook protein C-terminal" evidence="9">
    <location>
        <begin position="506"/>
        <end position="548"/>
    </location>
</feature>
<feature type="domain" description="Flagellar hook-associated protein 1 D2-like" evidence="10">
    <location>
        <begin position="335"/>
        <end position="413"/>
    </location>
</feature>
<comment type="similarity">
    <text evidence="3 7">Belongs to the flagella basal body rod proteins family.</text>
</comment>
<evidence type="ECO:0000256" key="7">
    <source>
        <dbReference type="RuleBase" id="RU362065"/>
    </source>
</evidence>
<feature type="domain" description="Flagellar hook-associated protein FlgK helical" evidence="11">
    <location>
        <begin position="92"/>
        <end position="326"/>
    </location>
</feature>
<keyword evidence="6 7" id="KW-0975">Bacterial flagellum</keyword>
<evidence type="ECO:0000256" key="3">
    <source>
        <dbReference type="ARBA" id="ARBA00009677"/>
    </source>
</evidence>
<organism evidence="12 13">
    <name type="scientific">Methylophilus medardicus</name>
    <dbReference type="NCBI Taxonomy" id="2588534"/>
    <lineage>
        <taxon>Bacteria</taxon>
        <taxon>Pseudomonadati</taxon>
        <taxon>Pseudomonadota</taxon>
        <taxon>Betaproteobacteria</taxon>
        <taxon>Nitrosomonadales</taxon>
        <taxon>Methylophilaceae</taxon>
        <taxon>Methylophilus</taxon>
    </lineage>
</organism>
<dbReference type="PANTHER" id="PTHR30033">
    <property type="entry name" value="FLAGELLAR HOOK-ASSOCIATED PROTEIN 1"/>
    <property type="match status" value="1"/>
</dbReference>
<dbReference type="GO" id="GO:0005198">
    <property type="term" value="F:structural molecule activity"/>
    <property type="evidence" value="ECO:0007669"/>
    <property type="project" value="UniProtKB-UniRule"/>
</dbReference>
<dbReference type="NCBIfam" id="TIGR02492">
    <property type="entry name" value="flgK_ends"/>
    <property type="match status" value="1"/>
</dbReference>
<dbReference type="InterPro" id="IPR010930">
    <property type="entry name" value="Flg_bb/hook_C_dom"/>
</dbReference>
<dbReference type="OrthoDB" id="9802553at2"/>
<dbReference type="GO" id="GO:0044780">
    <property type="term" value="P:bacterial-type flagellum assembly"/>
    <property type="evidence" value="ECO:0007669"/>
    <property type="project" value="InterPro"/>
</dbReference>
<dbReference type="Proteomes" id="UP000311008">
    <property type="component" value="Chromosome"/>
</dbReference>
<dbReference type="InterPro" id="IPR001444">
    <property type="entry name" value="Flag_bb_rod_N"/>
</dbReference>
<proteinExistence type="inferred from homology"/>
<sequence>MSNVLSIGKSALNAAQIGIATVGHNISNASTPGYNRQVVVQAAAQAQNFGYGYVGQGTNVVGIQRVFNDTLSKQVINATATSNASGAYYSNISQVNGVLSDSTAGLNPVITSFFSAVSAAAANPSDTATRQTLISSAQSMVNRFNAVNNQLDQMRESINTQITSSVDAINSYSTQIATLNDTITKAVNSTGNTPNDLMDQRDQLVAKLSEQIKTTVIKQDDGSYNVFAGTGMPLVVGTQQYSLYTRASDTDPTRVEVAYGNPASPKILSVDTVSGGTLGGVLQFRSETLDSVQNQVGQLAMTLASQFNAQQTQGYDLNGTLGTNLFSIGGPTAISSAYNTDPTKTASASILDPSLLTNSDYTVKYNSGMYTITRVNDKSIMWQGTALPATIDGMEVNVNTSSPTEGDSYLIKPTQYAAGKLSMAFTDVDKLALAGSATTGPNDNENGLKLAALQTGANVRVAGSNTNRTYTQAFAQMVSAVGTKTNELSITSKADAMALENATSAMQSESGVNLDEEATDLLRYQQAYQAAGKMMQIASQLFEVLLQMGQ</sequence>
<dbReference type="PRINTS" id="PR01005">
    <property type="entry name" value="FLGHOOKAP1"/>
</dbReference>
<evidence type="ECO:0000256" key="6">
    <source>
        <dbReference type="ARBA" id="ARBA00023143"/>
    </source>
</evidence>
<dbReference type="InterPro" id="IPR053927">
    <property type="entry name" value="FlgK_helical"/>
</dbReference>
<keyword evidence="13" id="KW-1185">Reference proteome</keyword>
<dbReference type="PANTHER" id="PTHR30033:SF1">
    <property type="entry name" value="FLAGELLAR HOOK-ASSOCIATED PROTEIN 1"/>
    <property type="match status" value="1"/>
</dbReference>
<evidence type="ECO:0000259" key="10">
    <source>
        <dbReference type="Pfam" id="PF21158"/>
    </source>
</evidence>
<evidence type="ECO:0000256" key="4">
    <source>
        <dbReference type="ARBA" id="ARBA00016244"/>
    </source>
</evidence>
<evidence type="ECO:0000256" key="2">
    <source>
        <dbReference type="ARBA" id="ARBA00004613"/>
    </source>
</evidence>
<dbReference type="SUPFAM" id="SSF64518">
    <property type="entry name" value="Phase 1 flagellin"/>
    <property type="match status" value="1"/>
</dbReference>
<protein>
    <recommendedName>
        <fullName evidence="4 7">Flagellar hook-associated protein 1</fullName>
        <shortName evidence="7">HAP1</shortName>
    </recommendedName>
</protein>
<keyword evidence="5 7" id="KW-0964">Secreted</keyword>
<dbReference type="Pfam" id="PF22638">
    <property type="entry name" value="FlgK_D1"/>
    <property type="match status" value="1"/>
</dbReference>